<keyword evidence="2" id="KW-1185">Reference proteome</keyword>
<dbReference type="EMBL" id="CM043769">
    <property type="protein sequence ID" value="KAI4841324.1"/>
    <property type="molecule type" value="Genomic_DNA"/>
</dbReference>
<reference evidence="1" key="1">
    <citation type="submission" date="2022-06" db="EMBL/GenBank/DDBJ databases">
        <title>The First Complete Genome of the Simian Malaria Parasite Plasmodium brasilianum.</title>
        <authorList>
            <person name="Bajic M."/>
            <person name="Ravishankar S."/>
        </authorList>
    </citation>
    <scope>NUCLEOTIDE SEQUENCE</scope>
    <source>
        <strain evidence="1">Bolivian I</strain>
    </source>
</reference>
<evidence type="ECO:0000313" key="1">
    <source>
        <dbReference type="EMBL" id="KAI4841324.1"/>
    </source>
</evidence>
<gene>
    <name evidence="1" type="ORF">MKS88_000564</name>
</gene>
<evidence type="ECO:0000313" key="2">
    <source>
        <dbReference type="Proteomes" id="UP001056978"/>
    </source>
</evidence>
<protein>
    <submittedName>
        <fullName evidence="1">Uncharacterized protein</fullName>
    </submittedName>
</protein>
<organism evidence="1 2">
    <name type="scientific">Plasmodium brasilianum</name>
    <dbReference type="NCBI Taxonomy" id="5824"/>
    <lineage>
        <taxon>Eukaryota</taxon>
        <taxon>Sar</taxon>
        <taxon>Alveolata</taxon>
        <taxon>Apicomplexa</taxon>
        <taxon>Aconoidasida</taxon>
        <taxon>Haemosporida</taxon>
        <taxon>Plasmodiidae</taxon>
        <taxon>Plasmodium</taxon>
        <taxon>Plasmodium (Plasmodium)</taxon>
    </lineage>
</organism>
<dbReference type="Proteomes" id="UP001056978">
    <property type="component" value="Chromosome 1"/>
</dbReference>
<sequence length="184" mass="22119">MNEKYNMDEYCEERSDIFMKLFNGHSEDSYRSSVIKYHDIVHGIMHKLKISNKYRYLDDLNITFVEWKEMKIQNDYIKNYVTSIKEYNENKKKNCYKFVNNISKTKLVREQLERENAEEKSFRTGKKYCSSYPEHADGGSQCGLFYIVVLTIVYVYSSKTMVKYTVKSNKKTKGRQYDKRFQLL</sequence>
<name>A0ACB9YGM7_PLABR</name>
<accession>A0ACB9YGM7</accession>
<comment type="caution">
    <text evidence="1">The sequence shown here is derived from an EMBL/GenBank/DDBJ whole genome shotgun (WGS) entry which is preliminary data.</text>
</comment>
<proteinExistence type="predicted"/>